<sequence length="407" mass="46794">MKIAIISSGFFPVIDGVTVSAMMRLQKLSQWGHEVLFFCPDYSTIESVYPNWREYSGNILPGVRVYNLPSTPFLGLDFERNPSIKSYSILLKELEKFQPDLVHVDEPERLFFGFFRRAGIDYAKKANIPCIAFFRTWFLSYAEDYIPLPKFAVEIIREIFRRIFAWIYNGYDVTLFTSKITYQLAPQMSIHNAVYENLAGFDAQRFNPNLKEEDFFKKYYNLPELDRLTKLIFVGRLTPDKGWNFTLKTMAKVAEKIDLEKVGFIIIGDGQMQDEIIAGLTKFTRHVYFLGRVAYDQVPAVYANSDIHITTSERESRGLTVLEAFASGIPVLAPRAGGLVENVIDGENGFLYTPQDPEDFTHKLKQLIEDPLLRKTLGNQGMKSVGNYSWDVVIKNLVDIWEQKISE</sequence>
<evidence type="ECO:0000313" key="3">
    <source>
        <dbReference type="EMBL" id="KEI67525.1"/>
    </source>
</evidence>
<dbReference type="InterPro" id="IPR001296">
    <property type="entry name" value="Glyco_trans_1"/>
</dbReference>
<dbReference type="GeneID" id="77288904"/>
<dbReference type="Gene3D" id="3.40.50.2000">
    <property type="entry name" value="Glycogen Phosphorylase B"/>
    <property type="match status" value="2"/>
</dbReference>
<dbReference type="RefSeq" id="WP_026788033.1">
    <property type="nucleotide sequence ID" value="NZ_CM002803.1"/>
</dbReference>
<dbReference type="SUPFAM" id="SSF53756">
    <property type="entry name" value="UDP-Glycosyltransferase/glycogen phosphorylase"/>
    <property type="match status" value="1"/>
</dbReference>
<dbReference type="PANTHER" id="PTHR45947">
    <property type="entry name" value="SULFOQUINOVOSYL TRANSFERASE SQD2"/>
    <property type="match status" value="1"/>
</dbReference>
<evidence type="ECO:0000313" key="4">
    <source>
        <dbReference type="Proteomes" id="UP000027395"/>
    </source>
</evidence>
<dbReference type="PATRIC" id="fig|388467.6.peg.2578"/>
<gene>
    <name evidence="3" type="ORF">A19Y_2636</name>
</gene>
<dbReference type="InterPro" id="IPR050194">
    <property type="entry name" value="Glycosyltransferase_grp1"/>
</dbReference>
<feature type="domain" description="Glycosyltransferase subfamily 4-like N-terminal" evidence="2">
    <location>
        <begin position="15"/>
        <end position="183"/>
    </location>
</feature>
<dbReference type="InterPro" id="IPR028098">
    <property type="entry name" value="Glyco_trans_4-like_N"/>
</dbReference>
<evidence type="ECO:0000259" key="1">
    <source>
        <dbReference type="Pfam" id="PF00534"/>
    </source>
</evidence>
<keyword evidence="3" id="KW-0328">Glycosyltransferase</keyword>
<dbReference type="Proteomes" id="UP000027395">
    <property type="component" value="Chromosome"/>
</dbReference>
<dbReference type="AlphaFoldDB" id="A0A073CU29"/>
<dbReference type="Pfam" id="PF00534">
    <property type="entry name" value="Glycos_transf_1"/>
    <property type="match status" value="1"/>
</dbReference>
<dbReference type="PANTHER" id="PTHR45947:SF3">
    <property type="entry name" value="SULFOQUINOVOSYL TRANSFERASE SQD2"/>
    <property type="match status" value="1"/>
</dbReference>
<dbReference type="eggNOG" id="COG0438">
    <property type="taxonomic scope" value="Bacteria"/>
</dbReference>
<dbReference type="GO" id="GO:0009011">
    <property type="term" value="F:alpha-1,4-glucan glucosyltransferase (ADP-glucose donor) activity"/>
    <property type="evidence" value="ECO:0007669"/>
    <property type="project" value="UniProtKB-EC"/>
</dbReference>
<accession>A0A073CU29</accession>
<dbReference type="EMBL" id="CM002803">
    <property type="protein sequence ID" value="KEI67525.1"/>
    <property type="molecule type" value="Genomic_DNA"/>
</dbReference>
<organism evidence="3 4">
    <name type="scientific">Planktothrix agardhii (strain NIVA-CYA 126/8)</name>
    <dbReference type="NCBI Taxonomy" id="388467"/>
    <lineage>
        <taxon>Bacteria</taxon>
        <taxon>Bacillati</taxon>
        <taxon>Cyanobacteriota</taxon>
        <taxon>Cyanophyceae</taxon>
        <taxon>Oscillatoriophycideae</taxon>
        <taxon>Oscillatoriales</taxon>
        <taxon>Microcoleaceae</taxon>
        <taxon>Planktothrix</taxon>
    </lineage>
</organism>
<dbReference type="EC" id="2.4.1.21" evidence="3"/>
<dbReference type="HOGENOM" id="CLU_009583_2_0_3"/>
<dbReference type="Pfam" id="PF13439">
    <property type="entry name" value="Glyco_transf_4"/>
    <property type="match status" value="1"/>
</dbReference>
<proteinExistence type="predicted"/>
<dbReference type="STRING" id="388467.A19Y_2636"/>
<feature type="domain" description="Glycosyl transferase family 1" evidence="1">
    <location>
        <begin position="229"/>
        <end position="382"/>
    </location>
</feature>
<name>A0A073CU29_PLAA1</name>
<keyword evidence="3" id="KW-0808">Transferase</keyword>
<keyword evidence="4" id="KW-1185">Reference proteome</keyword>
<reference evidence="3 4" key="1">
    <citation type="journal article" date="2014" name="Appl. Environ. Microbiol.">
        <title>Elucidation of insertion elements encoded on plasmids and in vitro construction of shuttle vectors from the toxic cyanobacterium Planktothrix.</title>
        <authorList>
            <person name="Christiansen G."/>
            <person name="Goesmann A."/>
            <person name="Kurmayer R."/>
        </authorList>
    </citation>
    <scope>NUCLEOTIDE SEQUENCE [LARGE SCALE GENOMIC DNA]</scope>
    <source>
        <strain evidence="3 4">NIVA-CYA 126/8</strain>
    </source>
</reference>
<protein>
    <submittedName>
        <fullName evidence="3">Glycosyl transferase</fullName>
        <ecNumber evidence="3">2.4.1.21</ecNumber>
    </submittedName>
</protein>
<evidence type="ECO:0000259" key="2">
    <source>
        <dbReference type="Pfam" id="PF13439"/>
    </source>
</evidence>